<dbReference type="Proteomes" id="UP000028194">
    <property type="component" value="Chromosome"/>
</dbReference>
<gene>
    <name evidence="1" type="ORF">NTE_00574</name>
</gene>
<evidence type="ECO:0000313" key="2">
    <source>
        <dbReference type="Proteomes" id="UP000028194"/>
    </source>
</evidence>
<dbReference type="HOGENOM" id="CLU_1840644_0_0_2"/>
<keyword evidence="2" id="KW-1185">Reference proteome</keyword>
<protein>
    <submittedName>
        <fullName evidence="1">Uncharacterized protein</fullName>
    </submittedName>
</protein>
<organism evidence="1 2">
    <name type="scientific">Candidatus Nitrososphaera evergladensis SR1</name>
    <dbReference type="NCBI Taxonomy" id="1459636"/>
    <lineage>
        <taxon>Archaea</taxon>
        <taxon>Nitrososphaerota</taxon>
        <taxon>Nitrososphaeria</taxon>
        <taxon>Nitrososphaerales</taxon>
        <taxon>Nitrososphaeraceae</taxon>
        <taxon>Nitrososphaera</taxon>
    </lineage>
</organism>
<proteinExistence type="predicted"/>
<evidence type="ECO:0000313" key="1">
    <source>
        <dbReference type="EMBL" id="AIF82655.1"/>
    </source>
</evidence>
<dbReference type="KEGG" id="nev:NTE_00574"/>
<accession>A0A075MNC2</accession>
<dbReference type="EMBL" id="CP007174">
    <property type="protein sequence ID" value="AIF82655.1"/>
    <property type="molecule type" value="Genomic_DNA"/>
</dbReference>
<dbReference type="AlphaFoldDB" id="A0A075MNC2"/>
<reference evidence="1 2" key="1">
    <citation type="journal article" date="2014" name="PLoS ONE">
        <title>Genome Sequence of Candidatus Nitrososphaera evergladensis from Group I.1b Enriched from Everglades Soil Reveals Novel Genomic Features of the Ammonia-Oxidizing Archaea.</title>
        <authorList>
            <person name="Zhalnina K.V."/>
            <person name="Dias R."/>
            <person name="Leonard M.T."/>
            <person name="Dorr de Quadros P."/>
            <person name="Camargo F.A."/>
            <person name="Drew J.C."/>
            <person name="Farmerie W.G."/>
            <person name="Daroub S.H."/>
            <person name="Triplett E.W."/>
        </authorList>
    </citation>
    <scope>NUCLEOTIDE SEQUENCE [LARGE SCALE GENOMIC DNA]</scope>
    <source>
        <strain evidence="1 2">SR1</strain>
    </source>
</reference>
<name>A0A075MNC2_9ARCH</name>
<sequence>MPGSKKHLHIDDGDMIATSVSKMLKTAKSGAITIDFADEPAVKVTANNGRIAVDLLQPTIFKVPEDETGLFDKLRTASEFASKLSDDGVTLSILRRGKEVIRLGKDSRPTFSRLITRSKDIQMSSMTEFARLKKDFKAD</sequence>